<dbReference type="Pfam" id="PF07460">
    <property type="entry name" value="NUMOD3"/>
    <property type="match status" value="1"/>
</dbReference>
<dbReference type="Pfam" id="PF24308">
    <property type="entry name" value="DUF7487"/>
    <property type="match status" value="1"/>
</dbReference>
<dbReference type="InterPro" id="IPR055910">
    <property type="entry name" value="DUF7487"/>
</dbReference>
<keyword evidence="4" id="KW-1185">Reference proteome</keyword>
<dbReference type="EMBL" id="CAUYUE010000005">
    <property type="protein sequence ID" value="CAK0776935.1"/>
    <property type="molecule type" value="Genomic_DNA"/>
</dbReference>
<evidence type="ECO:0000313" key="4">
    <source>
        <dbReference type="Proteomes" id="UP001314263"/>
    </source>
</evidence>
<dbReference type="GO" id="GO:0003677">
    <property type="term" value="F:DNA binding"/>
    <property type="evidence" value="ECO:0007669"/>
    <property type="project" value="InterPro"/>
</dbReference>
<evidence type="ECO:0000313" key="3">
    <source>
        <dbReference type="EMBL" id="CAK0776935.1"/>
    </source>
</evidence>
<reference evidence="3 4" key="1">
    <citation type="submission" date="2023-10" db="EMBL/GenBank/DDBJ databases">
        <authorList>
            <person name="Maclean D."/>
            <person name="Macfadyen A."/>
        </authorList>
    </citation>
    <scope>NUCLEOTIDE SEQUENCE [LARGE SCALE GENOMIC DNA]</scope>
</reference>
<dbReference type="AlphaFoldDB" id="A0AAV1I5Y2"/>
<gene>
    <name evidence="3" type="ORF">CVIRNUC_004433</name>
</gene>
<dbReference type="Gene3D" id="3.40.1440.10">
    <property type="entry name" value="GIY-YIG endonuclease"/>
    <property type="match status" value="1"/>
</dbReference>
<dbReference type="InterPro" id="IPR035901">
    <property type="entry name" value="GIY-YIG_endonuc_sf"/>
</dbReference>
<proteinExistence type="predicted"/>
<name>A0AAV1I5Y2_9CHLO</name>
<protein>
    <submittedName>
        <fullName evidence="3">Uncharacterized protein</fullName>
    </submittedName>
</protein>
<feature type="domain" description="Nuclease associated modular" evidence="1">
    <location>
        <begin position="72"/>
        <end position="101"/>
    </location>
</feature>
<accession>A0AAV1I5Y2</accession>
<comment type="caution">
    <text evidence="3">The sequence shown here is derived from an EMBL/GenBank/DDBJ whole genome shotgun (WGS) entry which is preliminary data.</text>
</comment>
<sequence length="247" mass="27399">MAVQGSKGCPALYSAIRKYGPSSFSVKTIRICERSELNYYETKYIRQYNTLAPNGYNLEKGGGNLLTRHSDTIERLRSASTGSANPNFGKQRTEAVRAKISAANSGKVRTEEMRAAMKLIKLGSKKTEACKAKTRDTNLSRYGFATASQHADVKEKMKATCLERFGFANAMQNKEFAKATGAAMVGFRRKPEYANLPRYIQRVRGPSKDGYQVINHPTLKRKAFASKKKTLEENMARAKAYLAGASV</sequence>
<evidence type="ECO:0000259" key="2">
    <source>
        <dbReference type="Pfam" id="PF24308"/>
    </source>
</evidence>
<feature type="domain" description="DUF7487" evidence="2">
    <location>
        <begin position="133"/>
        <end position="180"/>
    </location>
</feature>
<organism evidence="3 4">
    <name type="scientific">Coccomyxa viridis</name>
    <dbReference type="NCBI Taxonomy" id="1274662"/>
    <lineage>
        <taxon>Eukaryota</taxon>
        <taxon>Viridiplantae</taxon>
        <taxon>Chlorophyta</taxon>
        <taxon>core chlorophytes</taxon>
        <taxon>Trebouxiophyceae</taxon>
        <taxon>Trebouxiophyceae incertae sedis</taxon>
        <taxon>Coccomyxaceae</taxon>
        <taxon>Coccomyxa</taxon>
    </lineage>
</organism>
<dbReference type="Proteomes" id="UP001314263">
    <property type="component" value="Unassembled WGS sequence"/>
</dbReference>
<dbReference type="InterPro" id="IPR003611">
    <property type="entry name" value="NUMOD3"/>
</dbReference>
<evidence type="ECO:0000259" key="1">
    <source>
        <dbReference type="Pfam" id="PF07460"/>
    </source>
</evidence>